<protein>
    <submittedName>
        <fullName evidence="5">Response regulator</fullName>
    </submittedName>
</protein>
<dbReference type="SMART" id="SM00342">
    <property type="entry name" value="HTH_ARAC"/>
    <property type="match status" value="1"/>
</dbReference>
<keyword evidence="1" id="KW-0238">DNA-binding</keyword>
<dbReference type="RefSeq" id="WP_216479657.1">
    <property type="nucleotide sequence ID" value="NZ_JAHLQJ010000012.1"/>
</dbReference>
<proteinExistence type="predicted"/>
<reference evidence="5 6" key="1">
    <citation type="submission" date="2021-06" db="EMBL/GenBank/DDBJ databases">
        <authorList>
            <person name="Sun Q."/>
            <person name="Li D."/>
        </authorList>
    </citation>
    <scope>NUCLEOTIDE SEQUENCE [LARGE SCALE GENOMIC DNA]</scope>
    <source>
        <strain evidence="5 6">MSJ-6</strain>
    </source>
</reference>
<dbReference type="PROSITE" id="PS50110">
    <property type="entry name" value="RESPONSE_REGULATORY"/>
    <property type="match status" value="1"/>
</dbReference>
<dbReference type="Pfam" id="PF00072">
    <property type="entry name" value="Response_reg"/>
    <property type="match status" value="1"/>
</dbReference>
<dbReference type="PANTHER" id="PTHR43280:SF10">
    <property type="entry name" value="REGULATORY PROTEIN POCR"/>
    <property type="match status" value="1"/>
</dbReference>
<evidence type="ECO:0000313" key="5">
    <source>
        <dbReference type="EMBL" id="MBU5673108.1"/>
    </source>
</evidence>
<dbReference type="InterPro" id="IPR001789">
    <property type="entry name" value="Sig_transdc_resp-reg_receiver"/>
</dbReference>
<dbReference type="Proteomes" id="UP000743001">
    <property type="component" value="Unassembled WGS sequence"/>
</dbReference>
<sequence length="236" mass="27273">MMNVLVVDDEHTEREGIKQLIDQYQFPCRVLEAENGSAAEKILNRTAIDILFTDVKMPLMNGIELCKMARKSQENLKIVICSGYGEFEYARSAMKLGVINYLLKPLVLDEFLEVMEEITQEKAYQEPDQVTQESKVIQQVKEFIKNNFQRDVSLSEAANEVYLSPGYLSILFKKETGENFSKYLTDYRLRKANHLLTQSNMKINDIAEYVGIENPSYFCKLFKNKYGVSPAQYRKS</sequence>
<dbReference type="Pfam" id="PF12833">
    <property type="entry name" value="HTH_18"/>
    <property type="match status" value="1"/>
</dbReference>
<feature type="modified residue" description="4-aspartylphosphate" evidence="2">
    <location>
        <position position="54"/>
    </location>
</feature>
<accession>A0ABS6FUP7</accession>
<evidence type="ECO:0000313" key="6">
    <source>
        <dbReference type="Proteomes" id="UP000743001"/>
    </source>
</evidence>
<dbReference type="InterPro" id="IPR018060">
    <property type="entry name" value="HTH_AraC"/>
</dbReference>
<gene>
    <name evidence="5" type="ORF">KQJ23_14820</name>
</gene>
<keyword evidence="2" id="KW-0597">Phosphoprotein</keyword>
<evidence type="ECO:0000259" key="4">
    <source>
        <dbReference type="PROSITE" id="PS50110"/>
    </source>
</evidence>
<dbReference type="SMART" id="SM00448">
    <property type="entry name" value="REC"/>
    <property type="match status" value="1"/>
</dbReference>
<evidence type="ECO:0000259" key="3">
    <source>
        <dbReference type="PROSITE" id="PS01124"/>
    </source>
</evidence>
<evidence type="ECO:0000256" key="2">
    <source>
        <dbReference type="PROSITE-ProRule" id="PRU00169"/>
    </source>
</evidence>
<organism evidence="5 6">
    <name type="scientific">Paenibacillus brevis</name>
    <dbReference type="NCBI Taxonomy" id="2841508"/>
    <lineage>
        <taxon>Bacteria</taxon>
        <taxon>Bacillati</taxon>
        <taxon>Bacillota</taxon>
        <taxon>Bacilli</taxon>
        <taxon>Bacillales</taxon>
        <taxon>Paenibacillaceae</taxon>
        <taxon>Paenibacillus</taxon>
    </lineage>
</organism>
<dbReference type="EMBL" id="JAHLQJ010000012">
    <property type="protein sequence ID" value="MBU5673108.1"/>
    <property type="molecule type" value="Genomic_DNA"/>
</dbReference>
<dbReference type="CDD" id="cd17536">
    <property type="entry name" value="REC_YesN-like"/>
    <property type="match status" value="1"/>
</dbReference>
<dbReference type="PROSITE" id="PS01124">
    <property type="entry name" value="HTH_ARAC_FAMILY_2"/>
    <property type="match status" value="1"/>
</dbReference>
<feature type="domain" description="Response regulatory" evidence="4">
    <location>
        <begin position="3"/>
        <end position="119"/>
    </location>
</feature>
<comment type="caution">
    <text evidence="5">The sequence shown here is derived from an EMBL/GenBank/DDBJ whole genome shotgun (WGS) entry which is preliminary data.</text>
</comment>
<dbReference type="PANTHER" id="PTHR43280">
    <property type="entry name" value="ARAC-FAMILY TRANSCRIPTIONAL REGULATOR"/>
    <property type="match status" value="1"/>
</dbReference>
<evidence type="ECO:0000256" key="1">
    <source>
        <dbReference type="ARBA" id="ARBA00023125"/>
    </source>
</evidence>
<feature type="domain" description="HTH araC/xylS-type" evidence="3">
    <location>
        <begin position="138"/>
        <end position="236"/>
    </location>
</feature>
<name>A0ABS6FUP7_9BACL</name>
<keyword evidence="6" id="KW-1185">Reference proteome</keyword>